<dbReference type="InterPro" id="IPR036318">
    <property type="entry name" value="FAD-bd_PCMH-like_sf"/>
</dbReference>
<dbReference type="SMART" id="SM01092">
    <property type="entry name" value="CO_deh_flav_C"/>
    <property type="match status" value="1"/>
</dbReference>
<keyword evidence="2" id="KW-0274">FAD</keyword>
<gene>
    <name evidence="4" type="ORF">ACFQ5P_07440</name>
</gene>
<dbReference type="Gene3D" id="3.30.43.10">
    <property type="entry name" value="Uridine Diphospho-n-acetylenolpyruvylglucosamine Reductase, domain 2"/>
    <property type="match status" value="1"/>
</dbReference>
<dbReference type="PROSITE" id="PS51387">
    <property type="entry name" value="FAD_PCMH"/>
    <property type="match status" value="1"/>
</dbReference>
<name>A0ABW4DVH1_9RHOB</name>
<reference evidence="5" key="1">
    <citation type="journal article" date="2019" name="Int. J. Syst. Evol. Microbiol.">
        <title>The Global Catalogue of Microorganisms (GCM) 10K type strain sequencing project: providing services to taxonomists for standard genome sequencing and annotation.</title>
        <authorList>
            <consortium name="The Broad Institute Genomics Platform"/>
            <consortium name="The Broad Institute Genome Sequencing Center for Infectious Disease"/>
            <person name="Wu L."/>
            <person name="Ma J."/>
        </authorList>
    </citation>
    <scope>NUCLEOTIDE SEQUENCE [LARGE SCALE GENOMIC DNA]</scope>
    <source>
        <strain evidence="5">CCM 8875</strain>
    </source>
</reference>
<proteinExistence type="predicted"/>
<dbReference type="InterPro" id="IPR005107">
    <property type="entry name" value="CO_DH_flav_C"/>
</dbReference>
<dbReference type="EMBL" id="JBHTOQ010000018">
    <property type="protein sequence ID" value="MFD1481122.1"/>
    <property type="molecule type" value="Genomic_DNA"/>
</dbReference>
<keyword evidence="1" id="KW-0285">Flavoprotein</keyword>
<evidence type="ECO:0000259" key="3">
    <source>
        <dbReference type="PROSITE" id="PS51387"/>
    </source>
</evidence>
<dbReference type="PANTHER" id="PTHR42659">
    <property type="entry name" value="XANTHINE DEHYDROGENASE SUBUNIT C-RELATED"/>
    <property type="match status" value="1"/>
</dbReference>
<feature type="domain" description="FAD-binding PCMH-type" evidence="3">
    <location>
        <begin position="1"/>
        <end position="219"/>
    </location>
</feature>
<dbReference type="PANTHER" id="PTHR42659:SF9">
    <property type="entry name" value="XANTHINE DEHYDROGENASE FAD-BINDING SUBUNIT XDHB-RELATED"/>
    <property type="match status" value="1"/>
</dbReference>
<dbReference type="InterPro" id="IPR016167">
    <property type="entry name" value="FAD-bd_PCMH_sub1"/>
</dbReference>
<dbReference type="RefSeq" id="WP_131577932.1">
    <property type="nucleotide sequence ID" value="NZ_CBCSAJ010000002.1"/>
</dbReference>
<keyword evidence="5" id="KW-1185">Reference proteome</keyword>
<dbReference type="Gene3D" id="3.30.390.50">
    <property type="entry name" value="CO dehydrogenase flavoprotein, C-terminal domain"/>
    <property type="match status" value="1"/>
</dbReference>
<dbReference type="InterPro" id="IPR016166">
    <property type="entry name" value="FAD-bd_PCMH"/>
</dbReference>
<sequence>MNPFDYTRADGLDAAIDAATDRGGALLAGGTNLLDLMKIGVATPSRLIDITRLPLREIEDLDGGLRIGAMVGNADLARHPLVLARFPAVAEALLSGASPQLRNAASTGGNIMQSTRCSYFQDPLSPCSRREPGSRCSAIGGVTRNHAVLGWTPACIATHPSDLCVALAAFDAVVDIAGPTGPRAVPMADFHPLPDATGMPPALAAGEVITHIRLPDPGGMARHARYVKLRERTSFAFAIVSAAAGVEVVEGRIVAARLALGGVAARPWRAHQAEAALIGQPPTESAFVHAADLALRDAVPSGDNAAKIVLASRIAVRALMRAAAGTPDRLPALPASVFEGDDHG</sequence>
<dbReference type="Pfam" id="PF00941">
    <property type="entry name" value="FAD_binding_5"/>
    <property type="match status" value="1"/>
</dbReference>
<comment type="caution">
    <text evidence="4">The sequence shown here is derived from an EMBL/GenBank/DDBJ whole genome shotgun (WGS) entry which is preliminary data.</text>
</comment>
<evidence type="ECO:0000313" key="5">
    <source>
        <dbReference type="Proteomes" id="UP001597302"/>
    </source>
</evidence>
<evidence type="ECO:0000256" key="1">
    <source>
        <dbReference type="ARBA" id="ARBA00022630"/>
    </source>
</evidence>
<dbReference type="Gene3D" id="3.30.465.10">
    <property type="match status" value="2"/>
</dbReference>
<dbReference type="Pfam" id="PF03450">
    <property type="entry name" value="CO_deh_flav_C"/>
    <property type="match status" value="1"/>
</dbReference>
<organism evidence="4 5">
    <name type="scientific">Paracoccus nototheniae</name>
    <dbReference type="NCBI Taxonomy" id="2489002"/>
    <lineage>
        <taxon>Bacteria</taxon>
        <taxon>Pseudomonadati</taxon>
        <taxon>Pseudomonadota</taxon>
        <taxon>Alphaproteobacteria</taxon>
        <taxon>Rhodobacterales</taxon>
        <taxon>Paracoccaceae</taxon>
        <taxon>Paracoccus</taxon>
    </lineage>
</organism>
<protein>
    <submittedName>
        <fullName evidence="4">FAD binding domain-containing protein</fullName>
    </submittedName>
</protein>
<dbReference type="InterPro" id="IPR016169">
    <property type="entry name" value="FAD-bd_PCMH_sub2"/>
</dbReference>
<dbReference type="InterPro" id="IPR002346">
    <property type="entry name" value="Mopterin_DH_FAD-bd"/>
</dbReference>
<accession>A0ABW4DVH1</accession>
<evidence type="ECO:0000256" key="2">
    <source>
        <dbReference type="ARBA" id="ARBA00022827"/>
    </source>
</evidence>
<dbReference type="InterPro" id="IPR051312">
    <property type="entry name" value="Diverse_Substr_Oxidored"/>
</dbReference>
<dbReference type="InterPro" id="IPR036683">
    <property type="entry name" value="CO_DH_flav_C_dom_sf"/>
</dbReference>
<evidence type="ECO:0000313" key="4">
    <source>
        <dbReference type="EMBL" id="MFD1481122.1"/>
    </source>
</evidence>
<dbReference type="SUPFAM" id="SSF56176">
    <property type="entry name" value="FAD-binding/transporter-associated domain-like"/>
    <property type="match status" value="1"/>
</dbReference>
<dbReference type="Proteomes" id="UP001597302">
    <property type="component" value="Unassembled WGS sequence"/>
</dbReference>
<dbReference type="SUPFAM" id="SSF55447">
    <property type="entry name" value="CO dehydrogenase flavoprotein C-terminal domain-like"/>
    <property type="match status" value="1"/>
</dbReference>